<dbReference type="Pfam" id="PF00440">
    <property type="entry name" value="TetR_N"/>
    <property type="match status" value="1"/>
</dbReference>
<dbReference type="Gene3D" id="1.10.357.10">
    <property type="entry name" value="Tetracycline Repressor, domain 2"/>
    <property type="match status" value="1"/>
</dbReference>
<dbReference type="SUPFAM" id="SSF48498">
    <property type="entry name" value="Tetracyclin repressor-like, C-terminal domain"/>
    <property type="match status" value="1"/>
</dbReference>
<dbReference type="InterPro" id="IPR036271">
    <property type="entry name" value="Tet_transcr_reg_TetR-rel_C_sf"/>
</dbReference>
<sequence>MSTKEKIKQVALSLFAQRGFDGMSMSDLAAGVGITKASLYAHYKGKEELFLAVFEDVAKDTETLMNRLFEESKEMNVHDKLRHQFVEFIRHYYMNKERHAFWSQLLLLAQPELREKIFKNILTWNETIQEKMEAIFEDAMTLGIIRQDLSSKKVMSFRAMRDGVLMWMGTRPEFNSEWVDAAWSDYWFGLLPREGEGNGK</sequence>
<gene>
    <name evidence="6" type="ORF">EDM52_23610</name>
</gene>
<protein>
    <submittedName>
        <fullName evidence="6">TetR/AcrR family transcriptional regulator</fullName>
    </submittedName>
</protein>
<dbReference type="InterPro" id="IPR001647">
    <property type="entry name" value="HTH_TetR"/>
</dbReference>
<feature type="DNA-binding region" description="H-T-H motif" evidence="4">
    <location>
        <begin position="24"/>
        <end position="43"/>
    </location>
</feature>
<dbReference type="GO" id="GO:0003677">
    <property type="term" value="F:DNA binding"/>
    <property type="evidence" value="ECO:0007669"/>
    <property type="project" value="UniProtKB-UniRule"/>
</dbReference>
<keyword evidence="2 4" id="KW-0238">DNA-binding</keyword>
<dbReference type="PANTHER" id="PTHR47506:SF6">
    <property type="entry name" value="HTH-TYPE TRANSCRIPTIONAL REPRESSOR NEMR"/>
    <property type="match status" value="1"/>
</dbReference>
<feature type="domain" description="HTH tetR-type" evidence="5">
    <location>
        <begin position="1"/>
        <end position="61"/>
    </location>
</feature>
<reference evidence="6 7" key="1">
    <citation type="submission" date="2018-10" db="EMBL/GenBank/DDBJ databases">
        <title>Phylogenomics of Brevibacillus.</title>
        <authorList>
            <person name="Dunlap C."/>
        </authorList>
    </citation>
    <scope>NUCLEOTIDE SEQUENCE [LARGE SCALE GENOMIC DNA]</scope>
    <source>
        <strain evidence="6 7">JCM 12215</strain>
    </source>
</reference>
<keyword evidence="3" id="KW-0804">Transcription</keyword>
<dbReference type="EMBL" id="RHHR01000068">
    <property type="protein sequence ID" value="RNB66090.1"/>
    <property type="molecule type" value="Genomic_DNA"/>
</dbReference>
<dbReference type="RefSeq" id="WP_122911348.1">
    <property type="nucleotide sequence ID" value="NZ_CBCSBE010000063.1"/>
</dbReference>
<dbReference type="OrthoDB" id="2373640at2"/>
<dbReference type="Proteomes" id="UP000282028">
    <property type="component" value="Unassembled WGS sequence"/>
</dbReference>
<dbReference type="AlphaFoldDB" id="A0A3M8BRQ8"/>
<dbReference type="InterPro" id="IPR009057">
    <property type="entry name" value="Homeodomain-like_sf"/>
</dbReference>
<evidence type="ECO:0000256" key="4">
    <source>
        <dbReference type="PROSITE-ProRule" id="PRU00335"/>
    </source>
</evidence>
<dbReference type="PROSITE" id="PS50977">
    <property type="entry name" value="HTH_TETR_2"/>
    <property type="match status" value="1"/>
</dbReference>
<organism evidence="6 7">
    <name type="scientific">Brevibacillus invocatus</name>
    <dbReference type="NCBI Taxonomy" id="173959"/>
    <lineage>
        <taxon>Bacteria</taxon>
        <taxon>Bacillati</taxon>
        <taxon>Bacillota</taxon>
        <taxon>Bacilli</taxon>
        <taxon>Bacillales</taxon>
        <taxon>Paenibacillaceae</taxon>
        <taxon>Brevibacillus</taxon>
    </lineage>
</organism>
<dbReference type="PANTHER" id="PTHR47506">
    <property type="entry name" value="TRANSCRIPTIONAL REGULATORY PROTEIN"/>
    <property type="match status" value="1"/>
</dbReference>
<evidence type="ECO:0000313" key="6">
    <source>
        <dbReference type="EMBL" id="RNB66090.1"/>
    </source>
</evidence>
<evidence type="ECO:0000256" key="1">
    <source>
        <dbReference type="ARBA" id="ARBA00023015"/>
    </source>
</evidence>
<evidence type="ECO:0000313" key="7">
    <source>
        <dbReference type="Proteomes" id="UP000282028"/>
    </source>
</evidence>
<evidence type="ECO:0000256" key="2">
    <source>
        <dbReference type="ARBA" id="ARBA00023125"/>
    </source>
</evidence>
<comment type="caution">
    <text evidence="6">The sequence shown here is derived from an EMBL/GenBank/DDBJ whole genome shotgun (WGS) entry which is preliminary data.</text>
</comment>
<evidence type="ECO:0000259" key="5">
    <source>
        <dbReference type="PROSITE" id="PS50977"/>
    </source>
</evidence>
<dbReference type="SUPFAM" id="SSF46689">
    <property type="entry name" value="Homeodomain-like"/>
    <property type="match status" value="1"/>
</dbReference>
<accession>A0A3M8BRQ8</accession>
<name>A0A3M8BRQ8_9BACL</name>
<dbReference type="PRINTS" id="PR00455">
    <property type="entry name" value="HTHTETR"/>
</dbReference>
<dbReference type="Gene3D" id="1.10.10.60">
    <property type="entry name" value="Homeodomain-like"/>
    <property type="match status" value="1"/>
</dbReference>
<keyword evidence="7" id="KW-1185">Reference proteome</keyword>
<proteinExistence type="predicted"/>
<evidence type="ECO:0000256" key="3">
    <source>
        <dbReference type="ARBA" id="ARBA00023163"/>
    </source>
</evidence>
<keyword evidence="1" id="KW-0805">Transcription regulation</keyword>